<dbReference type="PRINTS" id="PR00344">
    <property type="entry name" value="BCTRLSENSOR"/>
</dbReference>
<proteinExistence type="predicted"/>
<dbReference type="InterPro" id="IPR036890">
    <property type="entry name" value="HATPase_C_sf"/>
</dbReference>
<evidence type="ECO:0000256" key="2">
    <source>
        <dbReference type="ARBA" id="ARBA00012438"/>
    </source>
</evidence>
<dbReference type="InterPro" id="IPR004358">
    <property type="entry name" value="Sig_transdc_His_kin-like_C"/>
</dbReference>
<dbReference type="PANTHER" id="PTHR43047:SF72">
    <property type="entry name" value="OSMOSENSING HISTIDINE PROTEIN KINASE SLN1"/>
    <property type="match status" value="1"/>
</dbReference>
<evidence type="ECO:0000259" key="12">
    <source>
        <dbReference type="PROSITE" id="PS50110"/>
    </source>
</evidence>
<keyword evidence="4" id="KW-0808">Transferase</keyword>
<feature type="domain" description="Histidine kinase" evidence="11">
    <location>
        <begin position="334"/>
        <end position="553"/>
    </location>
</feature>
<keyword evidence="3 8" id="KW-0597">Phosphoprotein</keyword>
<keyword evidence="5" id="KW-0418">Kinase</keyword>
<dbReference type="Gene3D" id="3.30.450.40">
    <property type="match status" value="1"/>
</dbReference>
<dbReference type="EC" id="2.7.13.3" evidence="2"/>
<reference evidence="13" key="1">
    <citation type="submission" date="2021-05" db="EMBL/GenBank/DDBJ databases">
        <title>Energy efficiency and biological interactions define the core microbiome of deep oligotrophic groundwater.</title>
        <authorList>
            <person name="Mehrshad M."/>
            <person name="Lopez-Fernandez M."/>
            <person name="Bell E."/>
            <person name="Bernier-Latmani R."/>
            <person name="Bertilsson S."/>
            <person name="Dopson M."/>
        </authorList>
    </citation>
    <scope>NUCLEOTIDE SEQUENCE</scope>
    <source>
        <strain evidence="13">Modern_marine.mb.64</strain>
    </source>
</reference>
<protein>
    <recommendedName>
        <fullName evidence="2">histidine kinase</fullName>
        <ecNumber evidence="2">2.7.13.3</ecNumber>
    </recommendedName>
</protein>
<evidence type="ECO:0000256" key="9">
    <source>
        <dbReference type="SAM" id="Coils"/>
    </source>
</evidence>
<evidence type="ECO:0000313" key="14">
    <source>
        <dbReference type="Proteomes" id="UP000777784"/>
    </source>
</evidence>
<dbReference type="SMART" id="SM00065">
    <property type="entry name" value="GAF"/>
    <property type="match status" value="1"/>
</dbReference>
<dbReference type="InterPro" id="IPR003594">
    <property type="entry name" value="HATPase_dom"/>
</dbReference>
<dbReference type="InterPro" id="IPR036097">
    <property type="entry name" value="HisK_dim/P_sf"/>
</dbReference>
<dbReference type="Gene3D" id="1.10.287.130">
    <property type="match status" value="1"/>
</dbReference>
<evidence type="ECO:0000256" key="4">
    <source>
        <dbReference type="ARBA" id="ARBA00022679"/>
    </source>
</evidence>
<keyword evidence="9" id="KW-0175">Coiled coil</keyword>
<evidence type="ECO:0000313" key="13">
    <source>
        <dbReference type="EMBL" id="MBU2692159.1"/>
    </source>
</evidence>
<dbReference type="SUPFAM" id="SSF52172">
    <property type="entry name" value="CheY-like"/>
    <property type="match status" value="1"/>
</dbReference>
<dbReference type="InterPro" id="IPR003018">
    <property type="entry name" value="GAF"/>
</dbReference>
<evidence type="ECO:0000256" key="7">
    <source>
        <dbReference type="ARBA" id="ARBA00023136"/>
    </source>
</evidence>
<comment type="catalytic activity">
    <reaction evidence="1">
        <text>ATP + protein L-histidine = ADP + protein N-phospho-L-histidine.</text>
        <dbReference type="EC" id="2.7.13.3"/>
    </reaction>
</comment>
<dbReference type="Pfam" id="PF13185">
    <property type="entry name" value="GAF_2"/>
    <property type="match status" value="1"/>
</dbReference>
<evidence type="ECO:0000256" key="10">
    <source>
        <dbReference type="SAM" id="MobiDB-lite"/>
    </source>
</evidence>
<feature type="coiled-coil region" evidence="9">
    <location>
        <begin position="110"/>
        <end position="161"/>
    </location>
</feature>
<evidence type="ECO:0000256" key="3">
    <source>
        <dbReference type="ARBA" id="ARBA00022553"/>
    </source>
</evidence>
<evidence type="ECO:0000256" key="6">
    <source>
        <dbReference type="ARBA" id="ARBA00023012"/>
    </source>
</evidence>
<keyword evidence="6" id="KW-0902">Two-component regulatory system</keyword>
<name>A0A948RYZ1_UNCEI</name>
<dbReference type="AlphaFoldDB" id="A0A948RYZ1"/>
<comment type="caution">
    <text evidence="13">The sequence shown here is derived from an EMBL/GenBank/DDBJ whole genome shotgun (WGS) entry which is preliminary data.</text>
</comment>
<dbReference type="FunFam" id="1.10.287.130:FF:000001">
    <property type="entry name" value="Two-component sensor histidine kinase"/>
    <property type="match status" value="1"/>
</dbReference>
<evidence type="ECO:0000256" key="8">
    <source>
        <dbReference type="PROSITE-ProRule" id="PRU00169"/>
    </source>
</evidence>
<dbReference type="GO" id="GO:0000155">
    <property type="term" value="F:phosphorelay sensor kinase activity"/>
    <property type="evidence" value="ECO:0007669"/>
    <property type="project" value="InterPro"/>
</dbReference>
<dbReference type="PROSITE" id="PS50110">
    <property type="entry name" value="RESPONSE_REGULATORY"/>
    <property type="match status" value="1"/>
</dbReference>
<dbReference type="Pfam" id="PF00512">
    <property type="entry name" value="HisKA"/>
    <property type="match status" value="1"/>
</dbReference>
<dbReference type="Gene3D" id="3.30.565.10">
    <property type="entry name" value="Histidine kinase-like ATPase, C-terminal domain"/>
    <property type="match status" value="1"/>
</dbReference>
<dbReference type="SMART" id="SM00387">
    <property type="entry name" value="HATPase_c"/>
    <property type="match status" value="1"/>
</dbReference>
<dbReference type="InterPro" id="IPR003661">
    <property type="entry name" value="HisK_dim/P_dom"/>
</dbReference>
<dbReference type="Gene3D" id="3.40.50.2300">
    <property type="match status" value="1"/>
</dbReference>
<feature type="region of interest" description="Disordered" evidence="10">
    <location>
        <begin position="556"/>
        <end position="582"/>
    </location>
</feature>
<dbReference type="InterPro" id="IPR001789">
    <property type="entry name" value="Sig_transdc_resp-reg_receiver"/>
</dbReference>
<dbReference type="GO" id="GO:0005886">
    <property type="term" value="C:plasma membrane"/>
    <property type="evidence" value="ECO:0007669"/>
    <property type="project" value="TreeGrafter"/>
</dbReference>
<evidence type="ECO:0000256" key="1">
    <source>
        <dbReference type="ARBA" id="ARBA00000085"/>
    </source>
</evidence>
<dbReference type="InterPro" id="IPR011006">
    <property type="entry name" value="CheY-like_superfamily"/>
</dbReference>
<evidence type="ECO:0000259" key="11">
    <source>
        <dbReference type="PROSITE" id="PS50109"/>
    </source>
</evidence>
<feature type="modified residue" description="4-aspartylphosphate" evidence="8">
    <location>
        <position position="56"/>
    </location>
</feature>
<dbReference type="SUPFAM" id="SSF55781">
    <property type="entry name" value="GAF domain-like"/>
    <property type="match status" value="1"/>
</dbReference>
<dbReference type="Pfam" id="PF00072">
    <property type="entry name" value="Response_reg"/>
    <property type="match status" value="1"/>
</dbReference>
<dbReference type="SMART" id="SM00448">
    <property type="entry name" value="REC"/>
    <property type="match status" value="1"/>
</dbReference>
<gene>
    <name evidence="13" type="ORF">KJ970_14655</name>
</gene>
<dbReference type="InterPro" id="IPR029016">
    <property type="entry name" value="GAF-like_dom_sf"/>
</dbReference>
<dbReference type="Proteomes" id="UP000777784">
    <property type="component" value="Unassembled WGS sequence"/>
</dbReference>
<dbReference type="SMART" id="SM00388">
    <property type="entry name" value="HisKA"/>
    <property type="match status" value="1"/>
</dbReference>
<dbReference type="CDD" id="cd16922">
    <property type="entry name" value="HATPase_EvgS-ArcB-TorS-like"/>
    <property type="match status" value="1"/>
</dbReference>
<dbReference type="SUPFAM" id="SSF55874">
    <property type="entry name" value="ATPase domain of HSP90 chaperone/DNA topoisomerase II/histidine kinase"/>
    <property type="match status" value="1"/>
</dbReference>
<dbReference type="CDD" id="cd00082">
    <property type="entry name" value="HisKA"/>
    <property type="match status" value="1"/>
</dbReference>
<dbReference type="EMBL" id="JAHJDP010000085">
    <property type="protein sequence ID" value="MBU2692159.1"/>
    <property type="molecule type" value="Genomic_DNA"/>
</dbReference>
<organism evidence="13 14">
    <name type="scientific">Eiseniibacteriota bacterium</name>
    <dbReference type="NCBI Taxonomy" id="2212470"/>
    <lineage>
        <taxon>Bacteria</taxon>
        <taxon>Candidatus Eiseniibacteriota</taxon>
    </lineage>
</organism>
<dbReference type="GO" id="GO:0009927">
    <property type="term" value="F:histidine phosphotransfer kinase activity"/>
    <property type="evidence" value="ECO:0007669"/>
    <property type="project" value="TreeGrafter"/>
</dbReference>
<dbReference type="PANTHER" id="PTHR43047">
    <property type="entry name" value="TWO-COMPONENT HISTIDINE PROTEIN KINASE"/>
    <property type="match status" value="1"/>
</dbReference>
<dbReference type="SUPFAM" id="SSF47384">
    <property type="entry name" value="Homodimeric domain of signal transducing histidine kinase"/>
    <property type="match status" value="1"/>
</dbReference>
<dbReference type="PROSITE" id="PS50109">
    <property type="entry name" value="HIS_KIN"/>
    <property type="match status" value="1"/>
</dbReference>
<dbReference type="InterPro" id="IPR005467">
    <property type="entry name" value="His_kinase_dom"/>
</dbReference>
<evidence type="ECO:0000256" key="5">
    <source>
        <dbReference type="ARBA" id="ARBA00022777"/>
    </source>
</evidence>
<accession>A0A948RYZ1</accession>
<dbReference type="FunFam" id="3.30.565.10:FF:000006">
    <property type="entry name" value="Sensor histidine kinase WalK"/>
    <property type="match status" value="1"/>
</dbReference>
<feature type="domain" description="Response regulatory" evidence="12">
    <location>
        <begin position="7"/>
        <end position="121"/>
    </location>
</feature>
<dbReference type="Pfam" id="PF02518">
    <property type="entry name" value="HATPase_c"/>
    <property type="match status" value="1"/>
</dbReference>
<keyword evidence="7" id="KW-0472">Membrane</keyword>
<sequence length="582" mass="64268">MEKEATRVLVVDDEVELLDVLKDFFQMTSHELVLSSTGEEAIVQLGEQSFDVVLTDINLPGVDGLEVLRVAKEMDPDVPVILITGNASVFNAVEALRKGAFDYITKPFDLFDLEKVIDRALERRRLAEENRRLLENLKRANMELQRHEENLRDKVALATEQIKTLYEIGKEITSSLDLDRTLEKIVEKSIQLTRSSSGLLLLAEERGKAYQCQWARGPVIPDHESLEQLEWRRGLTGLAISQGQPVIENDLSLAMEGEPLHVLGATSALIVPLIQDGSVQGLIVVLDKSQDPFLPSDEEVLTLFASQAAIAIHNARIYEKIMELDRLKSDFVAVVSHELRTPLTSIKGSLEILGDERYFDIPPQQSELLQISQTNVERLESLINDILDFSKLESSRLSNNFLLADLGMVLRNATDSLETMVLNRGLKMEIQIADSIPKLNIDEMRVVQVVNNLVSNAVKFSDDGGVITIRAEMAENGAVISIIDQGVGISEENQTKLFRKFGQLDSSSTRKAGGTGLGLIISKGIVEEHGGRIWVESEPGKGSKFSFWLPLPGAAIQASQKPEPTDERDASDPGEEAASSAA</sequence>